<feature type="region of interest" description="Disordered" evidence="2">
    <location>
        <begin position="101"/>
        <end position="153"/>
    </location>
</feature>
<feature type="compositionally biased region" description="Polar residues" evidence="2">
    <location>
        <begin position="32"/>
        <end position="54"/>
    </location>
</feature>
<dbReference type="STRING" id="1531966.A0A0A1TAN8"/>
<name>A0A0A1TAN8_9HYPO</name>
<dbReference type="SUPFAM" id="SSF54160">
    <property type="entry name" value="Chromo domain-like"/>
    <property type="match status" value="2"/>
</dbReference>
<evidence type="ECO:0000259" key="3">
    <source>
        <dbReference type="PROSITE" id="PS50013"/>
    </source>
</evidence>
<reference evidence="4 5" key="1">
    <citation type="journal article" date="2015" name="Genome Announc.">
        <title>Draft Genome Sequence and Gene Annotation of the Entomopathogenic Fungus Verticillium hemipterigenum.</title>
        <authorList>
            <person name="Horn F."/>
            <person name="Habel A."/>
            <person name="Scharf D.H."/>
            <person name="Dworschak J."/>
            <person name="Brakhage A.A."/>
            <person name="Guthke R."/>
            <person name="Hertweck C."/>
            <person name="Linde J."/>
        </authorList>
    </citation>
    <scope>NUCLEOTIDE SEQUENCE [LARGE SCALE GENOMIC DNA]</scope>
</reference>
<dbReference type="Gene3D" id="2.40.50.40">
    <property type="match status" value="1"/>
</dbReference>
<keyword evidence="5" id="KW-1185">Reference proteome</keyword>
<proteinExistence type="predicted"/>
<gene>
    <name evidence="4" type="ORF">VHEMI03250</name>
</gene>
<dbReference type="Proteomes" id="UP000039046">
    <property type="component" value="Unassembled WGS sequence"/>
</dbReference>
<dbReference type="HOGENOM" id="CLU_056403_1_0_1"/>
<dbReference type="InterPro" id="IPR023780">
    <property type="entry name" value="Chromo_domain"/>
</dbReference>
<dbReference type="PROSITE" id="PS50013">
    <property type="entry name" value="CHROMO_2"/>
    <property type="match status" value="1"/>
</dbReference>
<evidence type="ECO:0000313" key="4">
    <source>
        <dbReference type="EMBL" id="CEJ83758.1"/>
    </source>
</evidence>
<sequence>MTSFFATIFSSPTRIKEPARPSSTPRRKHLQPSASPLKSHLISQTVSKAPSTRKSVTFKVPILEESPPRLQFQSQLPPHFNTPLEADEDKENTILQTSPLLSVNPLDTVHSSSPCPSPDPSPKSSRKTRSPQTKNSTGDGKSRSTADDGEESVEESFERFIGYRWSDRDLELHVEWTSGDVSWEPESSLYSDAPAAVLEYYEEIGGRPKNPADPLLYDVHGILKHSPDRKKVLVEWVGFGPKEATWEPRHVIAKAAPQISKDYWAEQAAKRTRGKAKARGRRRQ</sequence>
<feature type="region of interest" description="Disordered" evidence="2">
    <location>
        <begin position="8"/>
        <end position="54"/>
    </location>
</feature>
<evidence type="ECO:0000313" key="5">
    <source>
        <dbReference type="Proteomes" id="UP000039046"/>
    </source>
</evidence>
<feature type="compositionally biased region" description="Basic residues" evidence="2">
    <location>
        <begin position="270"/>
        <end position="284"/>
    </location>
</feature>
<dbReference type="CDD" id="cd00024">
    <property type="entry name" value="CD_CSD"/>
    <property type="match status" value="2"/>
</dbReference>
<dbReference type="GO" id="GO:0006338">
    <property type="term" value="P:chromatin remodeling"/>
    <property type="evidence" value="ECO:0007669"/>
    <property type="project" value="UniProtKB-ARBA"/>
</dbReference>
<feature type="domain" description="Chromo" evidence="3">
    <location>
        <begin position="217"/>
        <end position="275"/>
    </location>
</feature>
<protein>
    <recommendedName>
        <fullName evidence="3">Chromo domain-containing protein</fullName>
    </recommendedName>
</protein>
<dbReference type="InterPro" id="IPR000953">
    <property type="entry name" value="Chromo/chromo_shadow_dom"/>
</dbReference>
<comment type="subunit">
    <text evidence="1">Component of the NuA4 histone acetyltransferase complex.</text>
</comment>
<dbReference type="EMBL" id="CDHN01000002">
    <property type="protein sequence ID" value="CEJ83758.1"/>
    <property type="molecule type" value="Genomic_DNA"/>
</dbReference>
<dbReference type="SMART" id="SM00298">
    <property type="entry name" value="CHROMO"/>
    <property type="match status" value="2"/>
</dbReference>
<feature type="region of interest" description="Disordered" evidence="2">
    <location>
        <begin position="264"/>
        <end position="284"/>
    </location>
</feature>
<accession>A0A0A1TAN8</accession>
<dbReference type="AlphaFoldDB" id="A0A0A1TAN8"/>
<dbReference type="Pfam" id="PF00385">
    <property type="entry name" value="Chromo"/>
    <property type="match status" value="1"/>
</dbReference>
<evidence type="ECO:0000256" key="2">
    <source>
        <dbReference type="SAM" id="MobiDB-lite"/>
    </source>
</evidence>
<organism evidence="4 5">
    <name type="scientific">[Torrubiella] hemipterigena</name>
    <dbReference type="NCBI Taxonomy" id="1531966"/>
    <lineage>
        <taxon>Eukaryota</taxon>
        <taxon>Fungi</taxon>
        <taxon>Dikarya</taxon>
        <taxon>Ascomycota</taxon>
        <taxon>Pezizomycotina</taxon>
        <taxon>Sordariomycetes</taxon>
        <taxon>Hypocreomycetidae</taxon>
        <taxon>Hypocreales</taxon>
        <taxon>Clavicipitaceae</taxon>
        <taxon>Clavicipitaceae incertae sedis</taxon>
        <taxon>'Torrubiella' clade</taxon>
    </lineage>
</organism>
<dbReference type="OrthoDB" id="433924at2759"/>
<dbReference type="InterPro" id="IPR016197">
    <property type="entry name" value="Chromo-like_dom_sf"/>
</dbReference>
<evidence type="ECO:0000256" key="1">
    <source>
        <dbReference type="ARBA" id="ARBA00011353"/>
    </source>
</evidence>